<feature type="compositionally biased region" description="Polar residues" evidence="1">
    <location>
        <begin position="98"/>
        <end position="116"/>
    </location>
</feature>
<sequence length="304" mass="35316">MFVKCFMYSQTQKRIYSVLTFNKWFNAIGGDLVGMENKSIFKYRRVCRTHFELKYLCRYNRISKDAVPTLNMPDSNYLTNYLPHASIAKQKESIDHGASSSSYKPQRNTNMNQQNLVKRKTARKVTKKIFLTKVENKLYKQLVTARIKLSKTKNWIKIQSVNIKLAKKFANNPAVLDTLENCSSAAKLLMQIQFRENRKKDKGRRFTLKEKVVALSILKQGPKGYKFLRSIFILPTKPTLIKLIQRINLKPGINKNIFSQLKTKCESMKTEEKLCKLLFDEISLKANVTYHERKDVITGLVDNG</sequence>
<accession>A0A8J9W885</accession>
<evidence type="ECO:0000313" key="3">
    <source>
        <dbReference type="EMBL" id="CAH0728892.1"/>
    </source>
</evidence>
<proteinExistence type="predicted"/>
<feature type="region of interest" description="Disordered" evidence="1">
    <location>
        <begin position="96"/>
        <end position="120"/>
    </location>
</feature>
<dbReference type="OrthoDB" id="7490359at2759"/>
<gene>
    <name evidence="3" type="ORF">BINO364_LOCUS14062</name>
</gene>
<dbReference type="InterPro" id="IPR048365">
    <property type="entry name" value="TNP-like_RNaseH_N"/>
</dbReference>
<evidence type="ECO:0000259" key="2">
    <source>
        <dbReference type="Pfam" id="PF21787"/>
    </source>
</evidence>
<organism evidence="3 4">
    <name type="scientific">Brenthis ino</name>
    <name type="common">lesser marbled fritillary</name>
    <dbReference type="NCBI Taxonomy" id="405034"/>
    <lineage>
        <taxon>Eukaryota</taxon>
        <taxon>Metazoa</taxon>
        <taxon>Ecdysozoa</taxon>
        <taxon>Arthropoda</taxon>
        <taxon>Hexapoda</taxon>
        <taxon>Insecta</taxon>
        <taxon>Pterygota</taxon>
        <taxon>Neoptera</taxon>
        <taxon>Endopterygota</taxon>
        <taxon>Lepidoptera</taxon>
        <taxon>Glossata</taxon>
        <taxon>Ditrysia</taxon>
        <taxon>Papilionoidea</taxon>
        <taxon>Nymphalidae</taxon>
        <taxon>Heliconiinae</taxon>
        <taxon>Argynnini</taxon>
        <taxon>Brenthis</taxon>
    </lineage>
</organism>
<keyword evidence="4" id="KW-1185">Reference proteome</keyword>
<dbReference type="AlphaFoldDB" id="A0A8J9W885"/>
<feature type="non-terminal residue" evidence="3">
    <location>
        <position position="304"/>
    </location>
</feature>
<protein>
    <recommendedName>
        <fullName evidence="2">Transposable element P transposase-like RNase H domain-containing protein</fullName>
    </recommendedName>
</protein>
<dbReference type="Proteomes" id="UP000838878">
    <property type="component" value="Chromosome 7"/>
</dbReference>
<dbReference type="Pfam" id="PF21787">
    <property type="entry name" value="TNP-like_RNaseH_N"/>
    <property type="match status" value="1"/>
</dbReference>
<dbReference type="EMBL" id="OV170227">
    <property type="protein sequence ID" value="CAH0728892.1"/>
    <property type="molecule type" value="Genomic_DNA"/>
</dbReference>
<dbReference type="SUPFAM" id="SSF57716">
    <property type="entry name" value="Glucocorticoid receptor-like (DNA-binding domain)"/>
    <property type="match status" value="1"/>
</dbReference>
<evidence type="ECO:0000313" key="4">
    <source>
        <dbReference type="Proteomes" id="UP000838878"/>
    </source>
</evidence>
<reference evidence="3" key="1">
    <citation type="submission" date="2021-12" db="EMBL/GenBank/DDBJ databases">
        <authorList>
            <person name="Martin H S."/>
        </authorList>
    </citation>
    <scope>NUCLEOTIDE SEQUENCE</scope>
</reference>
<evidence type="ECO:0000256" key="1">
    <source>
        <dbReference type="SAM" id="MobiDB-lite"/>
    </source>
</evidence>
<name>A0A8J9W885_9NEOP</name>
<feature type="domain" description="Transposable element P transposase-like RNase H" evidence="2">
    <location>
        <begin position="250"/>
        <end position="304"/>
    </location>
</feature>